<evidence type="ECO:0000313" key="1">
    <source>
        <dbReference type="EMBL" id="CAE1253281.1"/>
    </source>
</evidence>
<keyword evidence="2" id="KW-1185">Reference proteome</keyword>
<keyword evidence="1" id="KW-0808">Transferase</keyword>
<gene>
    <name evidence="1" type="ORF">SPHA_28374</name>
</gene>
<reference evidence="1" key="1">
    <citation type="submission" date="2021-01" db="EMBL/GenBank/DDBJ databases">
        <authorList>
            <person name="Li R."/>
            <person name="Bekaert M."/>
        </authorList>
    </citation>
    <scope>NUCLEOTIDE SEQUENCE</scope>
    <source>
        <strain evidence="1">Farmed</strain>
    </source>
</reference>
<dbReference type="SUPFAM" id="SSF53335">
    <property type="entry name" value="S-adenosyl-L-methionine-dependent methyltransferases"/>
    <property type="match status" value="1"/>
</dbReference>
<keyword evidence="1" id="KW-0489">Methyltransferase</keyword>
<dbReference type="AlphaFoldDB" id="A0A812C4Y4"/>
<name>A0A812C4Y4_ACAPH</name>
<comment type="caution">
    <text evidence="1">The sequence shown here is derived from an EMBL/GenBank/DDBJ whole genome shotgun (WGS) entry which is preliminary data.</text>
</comment>
<proteinExistence type="predicted"/>
<dbReference type="InterPro" id="IPR029063">
    <property type="entry name" value="SAM-dependent_MTases_sf"/>
</dbReference>
<dbReference type="GO" id="GO:0106370">
    <property type="term" value="F:protein-L-histidine N-pros-methyltransferase activity"/>
    <property type="evidence" value="ECO:0007669"/>
    <property type="project" value="InterPro"/>
</dbReference>
<dbReference type="InterPro" id="IPR007884">
    <property type="entry name" value="METL9"/>
</dbReference>
<protein>
    <submittedName>
        <fullName evidence="1">Methyltransferase-like protein 9</fullName>
    </submittedName>
</protein>
<dbReference type="EMBL" id="CAHIKZ030001112">
    <property type="protein sequence ID" value="CAE1253281.1"/>
    <property type="molecule type" value="Genomic_DNA"/>
</dbReference>
<dbReference type="Proteomes" id="UP000597762">
    <property type="component" value="Unassembled WGS sequence"/>
</dbReference>
<dbReference type="OrthoDB" id="199041at2759"/>
<dbReference type="PANTHER" id="PTHR12890">
    <property type="entry name" value="DREV PROTEIN"/>
    <property type="match status" value="1"/>
</dbReference>
<accession>A0A812C4Y4</accession>
<dbReference type="Pfam" id="PF05219">
    <property type="entry name" value="DREV"/>
    <property type="match status" value="1"/>
</dbReference>
<organism evidence="1 2">
    <name type="scientific">Acanthosepion pharaonis</name>
    <name type="common">Pharaoh cuttlefish</name>
    <name type="synonym">Sepia pharaonis</name>
    <dbReference type="NCBI Taxonomy" id="158019"/>
    <lineage>
        <taxon>Eukaryota</taxon>
        <taxon>Metazoa</taxon>
        <taxon>Spiralia</taxon>
        <taxon>Lophotrochozoa</taxon>
        <taxon>Mollusca</taxon>
        <taxon>Cephalopoda</taxon>
        <taxon>Coleoidea</taxon>
        <taxon>Decapodiformes</taxon>
        <taxon>Sepiida</taxon>
        <taxon>Sepiina</taxon>
        <taxon>Sepiidae</taxon>
        <taxon>Acanthosepion</taxon>
    </lineage>
</organism>
<dbReference type="PANTHER" id="PTHR12890:SF0">
    <property type="entry name" value="PROTEIN-L-HISTIDINE N-PROS-METHYLTRANSFERASE"/>
    <property type="match status" value="1"/>
</dbReference>
<dbReference type="Gene3D" id="3.40.50.150">
    <property type="entry name" value="Vaccinia Virus protein VP39"/>
    <property type="match status" value="1"/>
</dbReference>
<evidence type="ECO:0000313" key="2">
    <source>
        <dbReference type="Proteomes" id="UP000597762"/>
    </source>
</evidence>
<dbReference type="GO" id="GO:0032259">
    <property type="term" value="P:methylation"/>
    <property type="evidence" value="ECO:0007669"/>
    <property type="project" value="UniProtKB-KW"/>
</dbReference>
<sequence>MTSTLSYPYARSRLMRTVYIRLKDDEKHRNSKHTYWYEIDLNRIPDDLHLKFYQLYQDDETEEFLEICYEKADWIFTQIWNALARSLLSWFMSNTSINGYLKRGSMFVYSQAQFQKLLGIDDFWLSENLIDLGAGDGMVTKKMASHFKNVFVTEVSHQMQYRLAENGFTVIDIESWANGHLIYDVISCLNLLDRCNYPLNILKQIKATLRPETGRLVVALVLPFSAYVEENSVDHKPAEKLGIQGNTFEDQTTDIINNVFKPLGFELVTFSRVPYLSEGDLSTSFYVLHDAIFVLKVANNTTQS</sequence>